<dbReference type="RefSeq" id="WP_132548590.1">
    <property type="nucleotide sequence ID" value="NZ_SMAA01000006.1"/>
</dbReference>
<dbReference type="SUPFAM" id="SSF52402">
    <property type="entry name" value="Adenine nucleotide alpha hydrolases-like"/>
    <property type="match status" value="1"/>
</dbReference>
<feature type="domain" description="UspA" evidence="2">
    <location>
        <begin position="4"/>
        <end position="49"/>
    </location>
</feature>
<dbReference type="AlphaFoldDB" id="A0A4R3K997"/>
<reference evidence="3 4" key="1">
    <citation type="submission" date="2019-03" db="EMBL/GenBank/DDBJ databases">
        <title>Genomic Encyclopedia of Type Strains, Phase IV (KMG-IV): sequencing the most valuable type-strain genomes for metagenomic binning, comparative biology and taxonomic classification.</title>
        <authorList>
            <person name="Goeker M."/>
        </authorList>
    </citation>
    <scope>NUCLEOTIDE SEQUENCE [LARGE SCALE GENOMIC DNA]</scope>
    <source>
        <strain evidence="3 4">DSM 20467</strain>
    </source>
</reference>
<organism evidence="3 4">
    <name type="scientific">Pectinatus cerevisiiphilus</name>
    <dbReference type="NCBI Taxonomy" id="86956"/>
    <lineage>
        <taxon>Bacteria</taxon>
        <taxon>Bacillati</taxon>
        <taxon>Bacillota</taxon>
        <taxon>Negativicutes</taxon>
        <taxon>Selenomonadales</taxon>
        <taxon>Selenomonadaceae</taxon>
        <taxon>Pectinatus</taxon>
    </lineage>
</organism>
<evidence type="ECO:0000313" key="4">
    <source>
        <dbReference type="Proteomes" id="UP000295188"/>
    </source>
</evidence>
<evidence type="ECO:0000256" key="1">
    <source>
        <dbReference type="ARBA" id="ARBA00008791"/>
    </source>
</evidence>
<dbReference type="Gene3D" id="3.40.50.620">
    <property type="entry name" value="HUPs"/>
    <property type="match status" value="2"/>
</dbReference>
<dbReference type="PANTHER" id="PTHR46268:SF6">
    <property type="entry name" value="UNIVERSAL STRESS PROTEIN UP12"/>
    <property type="match status" value="1"/>
</dbReference>
<accession>A0A4R3K997</accession>
<dbReference type="PRINTS" id="PR01438">
    <property type="entry name" value="UNVRSLSTRESS"/>
</dbReference>
<dbReference type="OrthoDB" id="9777884at2"/>
<feature type="domain" description="UspA" evidence="2">
    <location>
        <begin position="62"/>
        <end position="126"/>
    </location>
</feature>
<gene>
    <name evidence="3" type="ORF">EDC37_1069</name>
</gene>
<protein>
    <submittedName>
        <fullName evidence="3">Nucleotide-binding universal stress UspA family protein</fullName>
    </submittedName>
</protein>
<dbReference type="EMBL" id="SMAA01000006">
    <property type="protein sequence ID" value="TCS79594.1"/>
    <property type="molecule type" value="Genomic_DNA"/>
</dbReference>
<dbReference type="Pfam" id="PF00582">
    <property type="entry name" value="Usp"/>
    <property type="match status" value="2"/>
</dbReference>
<evidence type="ECO:0000313" key="3">
    <source>
        <dbReference type="EMBL" id="TCS79594.1"/>
    </source>
</evidence>
<comment type="similarity">
    <text evidence="1">Belongs to the universal stress protein A family.</text>
</comment>
<evidence type="ECO:0000259" key="2">
    <source>
        <dbReference type="Pfam" id="PF00582"/>
    </source>
</evidence>
<dbReference type="Proteomes" id="UP000295188">
    <property type="component" value="Unassembled WGS sequence"/>
</dbReference>
<dbReference type="InterPro" id="IPR014729">
    <property type="entry name" value="Rossmann-like_a/b/a_fold"/>
</dbReference>
<sequence length="126" mass="13450">MKKIQKIIVAADGSVDGCKAVDRAIDLAKKGGAELEFVYVSSHINKSIPSNLVFDAIWDKLPAGVKAKKHVETGSVHEAIIGIAEKEKADLIIMGSRGLGLFKGAFIGSKSQKVVEYSDVPVMVVK</sequence>
<dbReference type="InterPro" id="IPR006016">
    <property type="entry name" value="UspA"/>
</dbReference>
<dbReference type="CDD" id="cd00293">
    <property type="entry name" value="USP-like"/>
    <property type="match status" value="1"/>
</dbReference>
<name>A0A4R3K997_9FIRM</name>
<proteinExistence type="inferred from homology"/>
<keyword evidence="4" id="KW-1185">Reference proteome</keyword>
<comment type="caution">
    <text evidence="3">The sequence shown here is derived from an EMBL/GenBank/DDBJ whole genome shotgun (WGS) entry which is preliminary data.</text>
</comment>
<dbReference type="PANTHER" id="PTHR46268">
    <property type="entry name" value="STRESS RESPONSE PROTEIN NHAX"/>
    <property type="match status" value="1"/>
</dbReference>
<dbReference type="InterPro" id="IPR006015">
    <property type="entry name" value="Universal_stress_UspA"/>
</dbReference>